<evidence type="ECO:0000313" key="3">
    <source>
        <dbReference type="Proteomes" id="UP001165378"/>
    </source>
</evidence>
<dbReference type="EMBL" id="JAKFHA010000026">
    <property type="protein sequence ID" value="MCF2531735.1"/>
    <property type="molecule type" value="Genomic_DNA"/>
</dbReference>
<proteinExistence type="predicted"/>
<feature type="transmembrane region" description="Helical" evidence="1">
    <location>
        <begin position="92"/>
        <end position="111"/>
    </location>
</feature>
<sequence length="285" mass="30814">MPWLVRAAWYLVLAMMLTAAAWSIAHRLMAWGMRPELAWGISLMFDGSALVCAEYARRAITRGTPAGLPRAAILAFVTASGVITYTHGHAVGGVPAGIAFASTSLLAELLFELNRRDLRDTERHARGLVPEMLPRIPLVAWVMFPAESWRTLRRAVGARLATLDPVSAETPDAPADTPGHANGTVRAAVRAAAATMPEATAEDIAEKLAEVRIDVDADTVRTVLGQQDSRSVEVTDLSEGTISATVRDCVRLGVRDVEDIVRAVHKVHGSEVPRDTVTRTLRRIS</sequence>
<keyword evidence="1" id="KW-1133">Transmembrane helix</keyword>
<feature type="transmembrane region" description="Helical" evidence="1">
    <location>
        <begin position="7"/>
        <end position="25"/>
    </location>
</feature>
<evidence type="ECO:0000256" key="1">
    <source>
        <dbReference type="SAM" id="Phobius"/>
    </source>
</evidence>
<organism evidence="2 3">
    <name type="scientific">Yinghuangia soli</name>
    <dbReference type="NCBI Taxonomy" id="2908204"/>
    <lineage>
        <taxon>Bacteria</taxon>
        <taxon>Bacillati</taxon>
        <taxon>Actinomycetota</taxon>
        <taxon>Actinomycetes</taxon>
        <taxon>Kitasatosporales</taxon>
        <taxon>Streptomycetaceae</taxon>
        <taxon>Yinghuangia</taxon>
    </lineage>
</organism>
<gene>
    <name evidence="2" type="ORF">LZ495_31585</name>
</gene>
<name>A0AA41U3E2_9ACTN</name>
<feature type="transmembrane region" description="Helical" evidence="1">
    <location>
        <begin position="68"/>
        <end position="86"/>
    </location>
</feature>
<accession>A0AA41U3E2</accession>
<keyword evidence="3" id="KW-1185">Reference proteome</keyword>
<dbReference type="Proteomes" id="UP001165378">
    <property type="component" value="Unassembled WGS sequence"/>
</dbReference>
<dbReference type="AlphaFoldDB" id="A0AA41U3E2"/>
<protein>
    <submittedName>
        <fullName evidence="2">DUF2637 domain-containing protein</fullName>
    </submittedName>
</protein>
<feature type="transmembrane region" description="Helical" evidence="1">
    <location>
        <begin position="37"/>
        <end position="56"/>
    </location>
</feature>
<comment type="caution">
    <text evidence="2">The sequence shown here is derived from an EMBL/GenBank/DDBJ whole genome shotgun (WGS) entry which is preliminary data.</text>
</comment>
<reference evidence="2" key="1">
    <citation type="submission" date="2022-01" db="EMBL/GenBank/DDBJ databases">
        <title>Genome-Based Taxonomic Classification of the Phylum Actinobacteria.</title>
        <authorList>
            <person name="Gao Y."/>
        </authorList>
    </citation>
    <scope>NUCLEOTIDE SEQUENCE</scope>
    <source>
        <strain evidence="2">KLBMP 8922</strain>
    </source>
</reference>
<dbReference type="RefSeq" id="WP_235056384.1">
    <property type="nucleotide sequence ID" value="NZ_JAKFHA010000026.1"/>
</dbReference>
<keyword evidence="1" id="KW-0812">Transmembrane</keyword>
<dbReference type="InterPro" id="IPR021235">
    <property type="entry name" value="DUF2637"/>
</dbReference>
<evidence type="ECO:0000313" key="2">
    <source>
        <dbReference type="EMBL" id="MCF2531735.1"/>
    </source>
</evidence>
<keyword evidence="1" id="KW-0472">Membrane</keyword>
<dbReference type="Pfam" id="PF10935">
    <property type="entry name" value="DUF2637"/>
    <property type="match status" value="1"/>
</dbReference>